<dbReference type="Gene3D" id="3.40.50.720">
    <property type="entry name" value="NAD(P)-binding Rossmann-like Domain"/>
    <property type="match status" value="1"/>
</dbReference>
<dbReference type="SUPFAM" id="SSF51735">
    <property type="entry name" value="NAD(P)-binding Rossmann-fold domains"/>
    <property type="match status" value="1"/>
</dbReference>
<dbReference type="InterPro" id="IPR051606">
    <property type="entry name" value="Polyketide_Oxido-like"/>
</dbReference>
<dbReference type="InterPro" id="IPR036291">
    <property type="entry name" value="NAD(P)-bd_dom_sf"/>
</dbReference>
<dbReference type="Proteomes" id="UP000371423">
    <property type="component" value="Unassembled WGS sequence"/>
</dbReference>
<proteinExistence type="predicted"/>
<evidence type="ECO:0000313" key="2">
    <source>
        <dbReference type="EMBL" id="MQS98422.1"/>
    </source>
</evidence>
<gene>
    <name evidence="2" type="ORF">FHL05_11210</name>
    <name evidence="1" type="ORF">FHL06_10160</name>
</gene>
<evidence type="ECO:0000313" key="1">
    <source>
        <dbReference type="EMBL" id="MQS76733.1"/>
    </source>
</evidence>
<dbReference type="AlphaFoldDB" id="A0A5P1A043"/>
<evidence type="ECO:0000313" key="3">
    <source>
        <dbReference type="Proteomes" id="UP000371423"/>
    </source>
</evidence>
<evidence type="ECO:0000313" key="4">
    <source>
        <dbReference type="Proteomes" id="UP000414364"/>
    </source>
</evidence>
<comment type="caution">
    <text evidence="2">The sequence shown here is derived from an EMBL/GenBank/DDBJ whole genome shotgun (WGS) entry which is preliminary data.</text>
</comment>
<accession>A0A5P1A043</accession>
<dbReference type="OrthoDB" id="9785372at2"/>
<dbReference type="PANTHER" id="PTHR43355:SF2">
    <property type="entry name" value="FLAVIN REDUCTASE (NADPH)"/>
    <property type="match status" value="1"/>
</dbReference>
<name>A0A5P1A043_9LACO</name>
<dbReference type="PANTHER" id="PTHR43355">
    <property type="entry name" value="FLAVIN REDUCTASE (NADPH)"/>
    <property type="match status" value="1"/>
</dbReference>
<reference evidence="3 4" key="1">
    <citation type="journal article" date="2019" name="Syst. Appl. Microbiol.">
        <title>Polyphasic characterization of two novel Lactobacillus spp. isolated from blown salami packages: Description of Lactobacillus halodurans sp. nov. and Lactobacillus salsicarnum sp. nov.</title>
        <authorList>
            <person name="Schuster J.A."/>
            <person name="Klingl A."/>
            <person name="Vogel R.F."/>
            <person name="Ehrmann M.A."/>
        </authorList>
    </citation>
    <scope>NUCLEOTIDE SEQUENCE [LARGE SCALE GENOMIC DNA]</scope>
    <source>
        <strain evidence="2 3">TMW 1.1920</strain>
        <strain evidence="1 4">TMW 1.2172</strain>
    </source>
</reference>
<sequence length="226" mass="26057">MKIMVIGAYGKAGSRIIREAIKRGHIVIGIAHRKHPGFDQKNIIIKDMMKLDRNDIKNIDVIVDAVGAWTPETEIVHYRGLLHILQLIKNSSIHYLKVGGANTLYIDKEHQHTLQELPLYYPNYMQDLCAAHTEGLRILRTYSNVNWTYVTPTYNFDPTRKAVGYYHVDGEEFKPAKSRNPNDGINDYITYDDYAKGMLDIIEQNKYIHQRITLVSGNNPVPTQRY</sequence>
<dbReference type="GO" id="GO:0016646">
    <property type="term" value="F:oxidoreductase activity, acting on the CH-NH group of donors, NAD or NADP as acceptor"/>
    <property type="evidence" value="ECO:0007669"/>
    <property type="project" value="TreeGrafter"/>
</dbReference>
<organism evidence="2 3">
    <name type="scientific">Companilactobacillus halodurans</name>
    <dbReference type="NCBI Taxonomy" id="2584183"/>
    <lineage>
        <taxon>Bacteria</taxon>
        <taxon>Bacillati</taxon>
        <taxon>Bacillota</taxon>
        <taxon>Bacilli</taxon>
        <taxon>Lactobacillales</taxon>
        <taxon>Lactobacillaceae</taxon>
        <taxon>Companilactobacillus</taxon>
    </lineage>
</organism>
<dbReference type="Proteomes" id="UP000414364">
    <property type="component" value="Unassembled WGS sequence"/>
</dbReference>
<protein>
    <submittedName>
        <fullName evidence="2">NAD(P)-dependent oxidoreductase</fullName>
    </submittedName>
</protein>
<keyword evidence="3" id="KW-1185">Reference proteome</keyword>
<dbReference type="EMBL" id="VDFP01000024">
    <property type="protein sequence ID" value="MQS76733.1"/>
    <property type="molecule type" value="Genomic_DNA"/>
</dbReference>
<dbReference type="EMBL" id="VDFO01000051">
    <property type="protein sequence ID" value="MQS98422.1"/>
    <property type="molecule type" value="Genomic_DNA"/>
</dbReference>